<dbReference type="AlphaFoldDB" id="A0AAE4AP10"/>
<accession>A0AAE4AP10</accession>
<evidence type="ECO:0000313" key="1">
    <source>
        <dbReference type="EMBL" id="MDQ0290231.1"/>
    </source>
</evidence>
<dbReference type="EMBL" id="JAUSVL010000001">
    <property type="protein sequence ID" value="MDQ0290231.1"/>
    <property type="molecule type" value="Genomic_DNA"/>
</dbReference>
<evidence type="ECO:0008006" key="3">
    <source>
        <dbReference type="Google" id="ProtNLM"/>
    </source>
</evidence>
<name>A0AAE4AP10_9BACT</name>
<dbReference type="Pfam" id="PF02620">
    <property type="entry name" value="YceD"/>
    <property type="match status" value="1"/>
</dbReference>
<protein>
    <recommendedName>
        <fullName evidence="3">DUF177 domain-containing protein</fullName>
    </recommendedName>
</protein>
<sequence>MGETAVLTYQVTNLPSEGVTLKGSVPFAAVDIDADERFSYPQPLFYELKLTPLGPDVLVTGKLHAVIGCVCDRCDGIGDLAVATDDVCHRYKNVIGQVLDLTADIREDILVVFPHRYLCSESCQGICPGCGQNLNQAPCRCGDKKANAAKGPNPWSALDNLKL</sequence>
<proteinExistence type="predicted"/>
<keyword evidence="2" id="KW-1185">Reference proteome</keyword>
<comment type="caution">
    <text evidence="1">The sequence shown here is derived from an EMBL/GenBank/DDBJ whole genome shotgun (WGS) entry which is preliminary data.</text>
</comment>
<reference evidence="1" key="1">
    <citation type="submission" date="2023-07" db="EMBL/GenBank/DDBJ databases">
        <title>Genomic Encyclopedia of Type Strains, Phase IV (KMG-IV): sequencing the most valuable type-strain genomes for metagenomic binning, comparative biology and taxonomic classification.</title>
        <authorList>
            <person name="Goeker M."/>
        </authorList>
    </citation>
    <scope>NUCLEOTIDE SEQUENCE</scope>
    <source>
        <strain evidence="1">DSM 24202</strain>
    </source>
</reference>
<dbReference type="Proteomes" id="UP001238163">
    <property type="component" value="Unassembled WGS sequence"/>
</dbReference>
<evidence type="ECO:0000313" key="2">
    <source>
        <dbReference type="Proteomes" id="UP001238163"/>
    </source>
</evidence>
<gene>
    <name evidence="1" type="ORF">J3R75_002338</name>
</gene>
<dbReference type="InterPro" id="IPR003772">
    <property type="entry name" value="YceD"/>
</dbReference>
<dbReference type="RefSeq" id="WP_307261643.1">
    <property type="nucleotide sequence ID" value="NZ_JAUSVL010000001.1"/>
</dbReference>
<organism evidence="1 2">
    <name type="scientific">Oligosphaera ethanolica</name>
    <dbReference type="NCBI Taxonomy" id="760260"/>
    <lineage>
        <taxon>Bacteria</taxon>
        <taxon>Pseudomonadati</taxon>
        <taxon>Lentisphaerota</taxon>
        <taxon>Oligosphaeria</taxon>
        <taxon>Oligosphaerales</taxon>
        <taxon>Oligosphaeraceae</taxon>
        <taxon>Oligosphaera</taxon>
    </lineage>
</organism>